<dbReference type="KEGG" id="mshj:MSHI_15790"/>
<keyword evidence="2" id="KW-1185">Reference proteome</keyword>
<name>A0A7I7MQ65_9MYCO</name>
<evidence type="ECO:0000313" key="1">
    <source>
        <dbReference type="EMBL" id="BBX73673.1"/>
    </source>
</evidence>
<gene>
    <name evidence="1" type="ORF">MSHI_15790</name>
</gene>
<dbReference type="AlphaFoldDB" id="A0A7I7MQ65"/>
<organism evidence="1 2">
    <name type="scientific">Mycobacterium shinjukuense</name>
    <dbReference type="NCBI Taxonomy" id="398694"/>
    <lineage>
        <taxon>Bacteria</taxon>
        <taxon>Bacillati</taxon>
        <taxon>Actinomycetota</taxon>
        <taxon>Actinomycetes</taxon>
        <taxon>Mycobacteriales</taxon>
        <taxon>Mycobacteriaceae</taxon>
        <taxon>Mycobacterium</taxon>
    </lineage>
</organism>
<reference evidence="1 2" key="1">
    <citation type="journal article" date="2019" name="Emerg. Microbes Infect.">
        <title>Comprehensive subspecies identification of 175 nontuberculous mycobacteria species based on 7547 genomic profiles.</title>
        <authorList>
            <person name="Matsumoto Y."/>
            <person name="Kinjo T."/>
            <person name="Motooka D."/>
            <person name="Nabeya D."/>
            <person name="Jung N."/>
            <person name="Uechi K."/>
            <person name="Horii T."/>
            <person name="Iida T."/>
            <person name="Fujita J."/>
            <person name="Nakamura S."/>
        </authorList>
    </citation>
    <scope>NUCLEOTIDE SEQUENCE [LARGE SCALE GENOMIC DNA]</scope>
    <source>
        <strain evidence="1 2">JCM 14233</strain>
    </source>
</reference>
<evidence type="ECO:0000313" key="2">
    <source>
        <dbReference type="Proteomes" id="UP000467236"/>
    </source>
</evidence>
<sequence>MVSRPPELKDFKYELRLLIGADEIITIIEERDHGSVRDEDKFGNIVNYFKDSIYLHSRNLLNALTNQLSTEIGDIPRGIHSELYGKLKKPLERYVTHIDHIRDQKGVTNRINGRPLNDYVHDLTAEVKRCWKEWIDKASDPKHKQELQKHFSAAIKEAGDDAARLRQLIEGRK</sequence>
<protein>
    <submittedName>
        <fullName evidence="1">Uncharacterized protein</fullName>
    </submittedName>
</protein>
<dbReference type="EMBL" id="AP022575">
    <property type="protein sequence ID" value="BBX73673.1"/>
    <property type="molecule type" value="Genomic_DNA"/>
</dbReference>
<proteinExistence type="predicted"/>
<accession>A0A7I7MQ65</accession>
<dbReference type="Proteomes" id="UP000467236">
    <property type="component" value="Chromosome"/>
</dbReference>